<sequence>MTLSLREYLNNYGEDNLHWTLLRGDRDIQRALKNKDLDTGMFSVDLLDAFVCWWNTQRLNTSISCIPNHVWSYIWRNLRPFTTAVDEFVLHKREMFASNIFKLYFEGKEWVLWPILMGDVYVLLEIAPTAKTVIVYDPALLVKSASKDMKIMILAVIDGLFGRGSSLSWRLIKEKPPRQSWECNSML</sequence>
<evidence type="ECO:0000313" key="2">
    <source>
        <dbReference type="Proteomes" id="UP000035740"/>
    </source>
</evidence>
<accession>A0A0J8AFU2</accession>
<name>A0A0J8AFU2_BETVV</name>
<evidence type="ECO:0000313" key="1">
    <source>
        <dbReference type="EMBL" id="KMS87356.1"/>
    </source>
</evidence>
<proteinExistence type="predicted"/>
<dbReference type="AlphaFoldDB" id="A0A0J8AFU2"/>
<organism evidence="1 2">
    <name type="scientific">Beta vulgaris subsp. vulgaris</name>
    <name type="common">Beet</name>
    <dbReference type="NCBI Taxonomy" id="3555"/>
    <lineage>
        <taxon>Eukaryota</taxon>
        <taxon>Viridiplantae</taxon>
        <taxon>Streptophyta</taxon>
        <taxon>Embryophyta</taxon>
        <taxon>Tracheophyta</taxon>
        <taxon>Spermatophyta</taxon>
        <taxon>Magnoliopsida</taxon>
        <taxon>eudicotyledons</taxon>
        <taxon>Gunneridae</taxon>
        <taxon>Pentapetalae</taxon>
        <taxon>Caryophyllales</taxon>
        <taxon>Chenopodiaceae</taxon>
        <taxon>Betoideae</taxon>
        <taxon>Beta</taxon>
    </lineage>
</organism>
<dbReference type="EMBL" id="KQ105458">
    <property type="protein sequence ID" value="KMS87356.1"/>
    <property type="molecule type" value="Genomic_DNA"/>
</dbReference>
<dbReference type="Gramene" id="KMS87356">
    <property type="protein sequence ID" value="KMS87356"/>
    <property type="gene ID" value="BVRB_033610"/>
</dbReference>
<dbReference type="Proteomes" id="UP000035740">
    <property type="component" value="Unassembled WGS sequence"/>
</dbReference>
<feature type="non-terminal residue" evidence="1">
    <location>
        <position position="187"/>
    </location>
</feature>
<gene>
    <name evidence="1" type="ORF">BVRB_033610</name>
</gene>
<reference evidence="1 2" key="1">
    <citation type="journal article" date="2014" name="Nature">
        <title>The genome of the recently domesticated crop plant sugar beet (Beta vulgaris).</title>
        <authorList>
            <person name="Dohm J.C."/>
            <person name="Minoche A.E."/>
            <person name="Holtgrawe D."/>
            <person name="Capella-Gutierrez S."/>
            <person name="Zakrzewski F."/>
            <person name="Tafer H."/>
            <person name="Rupp O."/>
            <person name="Sorensen T.R."/>
            <person name="Stracke R."/>
            <person name="Reinhardt R."/>
            <person name="Goesmann A."/>
            <person name="Kraft T."/>
            <person name="Schulz B."/>
            <person name="Stadler P.F."/>
            <person name="Schmidt T."/>
            <person name="Gabaldon T."/>
            <person name="Lehrach H."/>
            <person name="Weisshaar B."/>
            <person name="Himmelbauer H."/>
        </authorList>
    </citation>
    <scope>NUCLEOTIDE SEQUENCE [LARGE SCALE GENOMIC DNA]</scope>
    <source>
        <tissue evidence="1">Taproot</tissue>
    </source>
</reference>
<keyword evidence="2" id="KW-1185">Reference proteome</keyword>
<protein>
    <submittedName>
        <fullName evidence="1">Uncharacterized protein</fullName>
    </submittedName>
</protein>